<organism evidence="2 3">
    <name type="scientific">Stella humosa</name>
    <dbReference type="NCBI Taxonomy" id="94"/>
    <lineage>
        <taxon>Bacteria</taxon>
        <taxon>Pseudomonadati</taxon>
        <taxon>Pseudomonadota</taxon>
        <taxon>Alphaproteobacteria</taxon>
        <taxon>Rhodospirillales</taxon>
        <taxon>Stellaceae</taxon>
        <taxon>Stella</taxon>
    </lineage>
</organism>
<dbReference type="Proteomes" id="UP000278222">
    <property type="component" value="Unassembled WGS sequence"/>
</dbReference>
<dbReference type="InterPro" id="IPR000674">
    <property type="entry name" value="Ald_Oxase/Xan_DH_a/b"/>
</dbReference>
<dbReference type="PIRSF" id="PIRSF036389">
    <property type="entry name" value="IOR_B"/>
    <property type="match status" value="1"/>
</dbReference>
<dbReference type="PANTHER" id="PTHR47495:SF1">
    <property type="entry name" value="BLL3820 PROTEIN"/>
    <property type="match status" value="1"/>
</dbReference>
<dbReference type="InterPro" id="IPR008274">
    <property type="entry name" value="AldOxase/xan_DH_MoCoBD1"/>
</dbReference>
<dbReference type="InterPro" id="IPR012368">
    <property type="entry name" value="OxRdtase_Mopterin-bd_su_IorB"/>
</dbReference>
<proteinExistence type="predicted"/>
<dbReference type="Gene3D" id="3.90.1170.50">
    <property type="entry name" value="Aldehyde oxidase/xanthine dehydrogenase, a/b hammerhead"/>
    <property type="match status" value="1"/>
</dbReference>
<comment type="caution">
    <text evidence="2">The sequence shown here is derived from an EMBL/GenBank/DDBJ whole genome shotgun (WGS) entry which is preliminary data.</text>
</comment>
<dbReference type="SMART" id="SM01008">
    <property type="entry name" value="Ald_Xan_dh_C"/>
    <property type="match status" value="1"/>
</dbReference>
<dbReference type="InterPro" id="IPR046867">
    <property type="entry name" value="AldOxase/xan_DH_MoCoBD2"/>
</dbReference>
<dbReference type="PROSITE" id="PS51318">
    <property type="entry name" value="TAT"/>
    <property type="match status" value="1"/>
</dbReference>
<evidence type="ECO:0000313" key="3">
    <source>
        <dbReference type="Proteomes" id="UP000278222"/>
    </source>
</evidence>
<evidence type="ECO:0000313" key="2">
    <source>
        <dbReference type="EMBL" id="ROP99778.1"/>
    </source>
</evidence>
<dbReference type="GO" id="GO:0016491">
    <property type="term" value="F:oxidoreductase activity"/>
    <property type="evidence" value="ECO:0007669"/>
    <property type="project" value="InterPro"/>
</dbReference>
<accession>A0A3N1M966</accession>
<protein>
    <submittedName>
        <fullName evidence="2">CO/xanthine dehydrogenase Mo-binding subunit</fullName>
    </submittedName>
</protein>
<dbReference type="EMBL" id="RJKX01000013">
    <property type="protein sequence ID" value="ROP99778.1"/>
    <property type="molecule type" value="Genomic_DNA"/>
</dbReference>
<dbReference type="InterPro" id="IPR052516">
    <property type="entry name" value="N-heterocyclic_Hydroxylase"/>
</dbReference>
<dbReference type="InterPro" id="IPR006311">
    <property type="entry name" value="TAT_signal"/>
</dbReference>
<gene>
    <name evidence="2" type="ORF">EDC65_1566</name>
</gene>
<name>A0A3N1M966_9PROT</name>
<dbReference type="PANTHER" id="PTHR47495">
    <property type="entry name" value="ALDEHYDE DEHYDROGENASE"/>
    <property type="match status" value="1"/>
</dbReference>
<dbReference type="Gene3D" id="3.30.365.10">
    <property type="entry name" value="Aldehyde oxidase/xanthine dehydrogenase, molybdopterin binding domain"/>
    <property type="match status" value="4"/>
</dbReference>
<sequence length="743" mass="79308">MTTQAMLSRRGVLKAGGALVVGFQLSGPIGQAFAQGSGASAAGPKPVALDLVDTFLSIDGQGQVTIYSGKVDLGTGVQSALGQMIADELDVPDARVTVIQGDTDLTPDQGPTYGSLSIQNGGVQIRQAAATARSALLDEAAKRLGVAKADLVVVDGAISAKGGGRSVTYAELIGGRRFEVKLDPAAPTKKPADYKLVGRSQPRRDVPDKIMGRFTYMQDFRVAGMLHGRVIYPPAIGAKLESVDESSVKGLPGAVQVVRQGNFLGVVASNEWAAIRAAGALKATWSKSETLPDQSRLWEHVRATKVVKDDVTSNVGDTAAAMKGEGRKFAASYDFAIHTHGSIGPSCSIAEFKDGKLTSWSASQATHNLRKQLAQMLAMPLDAVHCVYIEGSGCYGRNGHEDAAADAALMARAVGRPVRVQWSRADEHGWDPKGPPTLIDLRANLDAGGNVTAWESEFFIPQGAAGNVALVAADLAGLPNATDIAPGGIHQNSAIPYKFANVRTVCRRLETTPFKPSWIRTPGRMQNTYANECFLDELAAAAGADPLAYRLKYLDPADRRGIEVLERLEKLAKWERRPSPQRSTAGDVLKGRGLTYVKYELVRTYVGAVAEVEVERATGIIRVTRFYVVHDCGQMINPDGVKAQIEGNVFQTVSRTLKEELTFDRGAVTSLDWASYPILTFPEVPELVMELIDRPAEKPWGAGEPTAAVVPSAISNAVFDATGVRLRSVPYTPAKVKAALQQA</sequence>
<dbReference type="AlphaFoldDB" id="A0A3N1M966"/>
<dbReference type="SUPFAM" id="SSF56003">
    <property type="entry name" value="Molybdenum cofactor-binding domain"/>
    <property type="match status" value="2"/>
</dbReference>
<dbReference type="InterPro" id="IPR037165">
    <property type="entry name" value="AldOxase/xan_DH_Mopterin-bd_sf"/>
</dbReference>
<keyword evidence="3" id="KW-1185">Reference proteome</keyword>
<evidence type="ECO:0000259" key="1">
    <source>
        <dbReference type="SMART" id="SM01008"/>
    </source>
</evidence>
<dbReference type="Pfam" id="PF02738">
    <property type="entry name" value="MoCoBD_1"/>
    <property type="match status" value="1"/>
</dbReference>
<reference evidence="2 3" key="1">
    <citation type="submission" date="2018-11" db="EMBL/GenBank/DDBJ databases">
        <title>Genomic Encyclopedia of Type Strains, Phase IV (KMG-IV): sequencing the most valuable type-strain genomes for metagenomic binning, comparative biology and taxonomic classification.</title>
        <authorList>
            <person name="Goeker M."/>
        </authorList>
    </citation>
    <scope>NUCLEOTIDE SEQUENCE [LARGE SCALE GENOMIC DNA]</scope>
    <source>
        <strain evidence="2 3">DSM 5900</strain>
    </source>
</reference>
<dbReference type="RefSeq" id="WP_197735821.1">
    <property type="nucleotide sequence ID" value="NZ_AP019700.1"/>
</dbReference>
<dbReference type="Pfam" id="PF20256">
    <property type="entry name" value="MoCoBD_2"/>
    <property type="match status" value="2"/>
</dbReference>
<feature type="domain" description="Aldehyde oxidase/xanthine dehydrogenase a/b hammerhead" evidence="1">
    <location>
        <begin position="211"/>
        <end position="292"/>
    </location>
</feature>